<proteinExistence type="predicted"/>
<protein>
    <submittedName>
        <fullName evidence="2">Uncharacterized protein</fullName>
    </submittedName>
</protein>
<dbReference type="PANTHER" id="PTHR15600:SF42">
    <property type="entry name" value="SACSIN"/>
    <property type="match status" value="1"/>
</dbReference>
<sequence length="844" mass="93746">MISSSTFLKPSDNRCLSYSTNSTEISLLRALGIPELHDQQILVKFGLPGFEHKPQLEQEDILIYLCTNWKDLQLDSSVIEVLKDTNFVRTADEQSGKLFKPKDLFDPGDAVLTSVFSGVRNKFPGERFIADTWLQILRKTGLRTSAEADVILECARRVEYLGGECMKQVGILDELNVWNSQNEVSFEVWVLAETLVKTIFSNFAVLYGNNFCNLLGKIACVPAEKGFPNIGGRRSGNRVLCSYSEAIVMKDWPLAWSCAPILSVQSVIPPDYAWGPLHLSSPPVFATVLKHLQVIGRNGGEDTLAHWPAVSGIKTIDEASLEVLKYLDKVWGSLSSSDMTKLQQVAFLPAANGTRLVKASSLFARLTVNLSPFAFELPSAYLPFVKILGDLGLQESLSVASARNLLSDLQRLCGISNWDSEAIVPDDGCRLVHAKSCVYIDSRGSHYVKYIDTSRLRFVHQDLPERVCEALGIKKLSDVVKEELDHSEDLRNLEHIGSVSLAAIRQKLMSESFQAAVCRVLTSIVSTNTVFGMPVMEKVQKSLASIAEKLKFVQCLHTRFLLLPKSVNITRIARNSLLPEWEDLSKHRALYFIDKSKTCFLIAEPPKYIAVTDVIAAAISQILDSPVPLPIGSLFLCPEYTESVVLDVLKLCSHTRDTDLGGGTDTLLGKEILPHDAIQVQFHPLRPFYKGEIVAWRSSNGERLKYGRVPENVKPSAGQPLYRFMLEISPGTTELVLSSNIFSFKNILYGNEDSAATTLEGDNMVNDNTRPETSGGVRSRPSQNAKGWRIVLFRSESEDLNALTTTITFFIPWKFTKLNEDRNKRSPTENLLLGLSSVVGSGYD</sequence>
<dbReference type="GO" id="GO:0030544">
    <property type="term" value="F:Hsp70 protein binding"/>
    <property type="evidence" value="ECO:0007669"/>
    <property type="project" value="TreeGrafter"/>
</dbReference>
<comment type="caution">
    <text evidence="2">The sequence shown here is derived from an EMBL/GenBank/DDBJ whole genome shotgun (WGS) entry which is preliminary data.</text>
</comment>
<dbReference type="AlphaFoldDB" id="A0AAW2R412"/>
<dbReference type="EMBL" id="JACGWJ010000014">
    <property type="protein sequence ID" value="KAL0374328.1"/>
    <property type="molecule type" value="Genomic_DNA"/>
</dbReference>
<gene>
    <name evidence="2" type="ORF">Sradi_3348500</name>
</gene>
<dbReference type="PANTHER" id="PTHR15600">
    <property type="entry name" value="SACSIN"/>
    <property type="match status" value="1"/>
</dbReference>
<name>A0AAW2R412_SESRA</name>
<evidence type="ECO:0000256" key="1">
    <source>
        <dbReference type="SAM" id="MobiDB-lite"/>
    </source>
</evidence>
<dbReference type="InterPro" id="IPR052972">
    <property type="entry name" value="Sacsin_chaperone_reg"/>
</dbReference>
<reference evidence="2" key="1">
    <citation type="submission" date="2020-06" db="EMBL/GenBank/DDBJ databases">
        <authorList>
            <person name="Li T."/>
            <person name="Hu X."/>
            <person name="Zhang T."/>
            <person name="Song X."/>
            <person name="Zhang H."/>
            <person name="Dai N."/>
            <person name="Sheng W."/>
            <person name="Hou X."/>
            <person name="Wei L."/>
        </authorList>
    </citation>
    <scope>NUCLEOTIDE SEQUENCE</scope>
    <source>
        <strain evidence="2">G02</strain>
        <tissue evidence="2">Leaf</tissue>
    </source>
</reference>
<accession>A0AAW2R412</accession>
<feature type="region of interest" description="Disordered" evidence="1">
    <location>
        <begin position="759"/>
        <end position="782"/>
    </location>
</feature>
<reference evidence="2" key="2">
    <citation type="journal article" date="2024" name="Plant">
        <title>Genomic evolution and insights into agronomic trait innovations of Sesamum species.</title>
        <authorList>
            <person name="Miao H."/>
            <person name="Wang L."/>
            <person name="Qu L."/>
            <person name="Liu H."/>
            <person name="Sun Y."/>
            <person name="Le M."/>
            <person name="Wang Q."/>
            <person name="Wei S."/>
            <person name="Zheng Y."/>
            <person name="Lin W."/>
            <person name="Duan Y."/>
            <person name="Cao H."/>
            <person name="Xiong S."/>
            <person name="Wang X."/>
            <person name="Wei L."/>
            <person name="Li C."/>
            <person name="Ma Q."/>
            <person name="Ju M."/>
            <person name="Zhao R."/>
            <person name="Li G."/>
            <person name="Mu C."/>
            <person name="Tian Q."/>
            <person name="Mei H."/>
            <person name="Zhang T."/>
            <person name="Gao T."/>
            <person name="Zhang H."/>
        </authorList>
    </citation>
    <scope>NUCLEOTIDE SEQUENCE</scope>
    <source>
        <strain evidence="2">G02</strain>
    </source>
</reference>
<organism evidence="2">
    <name type="scientific">Sesamum radiatum</name>
    <name type="common">Black benniseed</name>
    <dbReference type="NCBI Taxonomy" id="300843"/>
    <lineage>
        <taxon>Eukaryota</taxon>
        <taxon>Viridiplantae</taxon>
        <taxon>Streptophyta</taxon>
        <taxon>Embryophyta</taxon>
        <taxon>Tracheophyta</taxon>
        <taxon>Spermatophyta</taxon>
        <taxon>Magnoliopsida</taxon>
        <taxon>eudicotyledons</taxon>
        <taxon>Gunneridae</taxon>
        <taxon>Pentapetalae</taxon>
        <taxon>asterids</taxon>
        <taxon>lamiids</taxon>
        <taxon>Lamiales</taxon>
        <taxon>Pedaliaceae</taxon>
        <taxon>Sesamum</taxon>
    </lineage>
</organism>
<evidence type="ECO:0000313" key="2">
    <source>
        <dbReference type="EMBL" id="KAL0374328.1"/>
    </source>
</evidence>